<dbReference type="EMBL" id="JBHMAS010000087">
    <property type="protein sequence ID" value="MFB9784275.1"/>
    <property type="molecule type" value="Genomic_DNA"/>
</dbReference>
<name>A0ABV5XP82_9NOCA</name>
<dbReference type="RefSeq" id="WP_350491777.1">
    <property type="nucleotide sequence ID" value="NZ_JBHMAS010000087.1"/>
</dbReference>
<evidence type="ECO:0000313" key="2">
    <source>
        <dbReference type="Proteomes" id="UP001589587"/>
    </source>
</evidence>
<evidence type="ECO:0000313" key="1">
    <source>
        <dbReference type="EMBL" id="MFB9784275.1"/>
    </source>
</evidence>
<dbReference type="Proteomes" id="UP001589587">
    <property type="component" value="Unassembled WGS sequence"/>
</dbReference>
<proteinExistence type="predicted"/>
<accession>A0ABV5XP82</accession>
<comment type="caution">
    <text evidence="1">The sequence shown here is derived from an EMBL/GenBank/DDBJ whole genome shotgun (WGS) entry which is preliminary data.</text>
</comment>
<reference evidence="1 2" key="1">
    <citation type="submission" date="2024-09" db="EMBL/GenBank/DDBJ databases">
        <authorList>
            <person name="Sun Q."/>
            <person name="Mori K."/>
        </authorList>
    </citation>
    <scope>NUCLEOTIDE SEQUENCE [LARGE SCALE GENOMIC DNA]</scope>
    <source>
        <strain evidence="1 2">JCM 11411</strain>
    </source>
</reference>
<sequence>MNRALNFTPVRDHCTPFDAGLFEHGVRSLPRVRAEHAMHAAHAHHAGGGDELIFELQIMTTPRVH</sequence>
<gene>
    <name evidence="1" type="ORF">ACFFQ6_31720</name>
</gene>
<keyword evidence="2" id="KW-1185">Reference proteome</keyword>
<organism evidence="1 2">
    <name type="scientific">Rhodococcus baikonurensis</name>
    <dbReference type="NCBI Taxonomy" id="172041"/>
    <lineage>
        <taxon>Bacteria</taxon>
        <taxon>Bacillati</taxon>
        <taxon>Actinomycetota</taxon>
        <taxon>Actinomycetes</taxon>
        <taxon>Mycobacteriales</taxon>
        <taxon>Nocardiaceae</taxon>
        <taxon>Rhodococcus</taxon>
        <taxon>Rhodococcus erythropolis group</taxon>
    </lineage>
</organism>
<protein>
    <submittedName>
        <fullName evidence="1">Uncharacterized protein</fullName>
    </submittedName>
</protein>